<dbReference type="PROSITE" id="PS50994">
    <property type="entry name" value="INTEGRASE"/>
    <property type="match status" value="1"/>
</dbReference>
<dbReference type="OrthoDB" id="2065409at2"/>
<dbReference type="AlphaFoldDB" id="A0A1J0EU91"/>
<evidence type="ECO:0000313" key="4">
    <source>
        <dbReference type="Proteomes" id="UP000182567"/>
    </source>
</evidence>
<reference evidence="4" key="1">
    <citation type="submission" date="2016-10" db="EMBL/GenBank/DDBJ databases">
        <title>Pseudomonas frederiksbergensis ERGS4:02 complete genome.</title>
        <authorList>
            <person name="Kumar R."/>
            <person name="Acharya V."/>
            <person name="Singh D."/>
        </authorList>
    </citation>
    <scope>NUCLEOTIDE SEQUENCE [LARGE SCALE GENOMIC DNA]</scope>
    <source>
        <strain evidence="4">ERGS4:02</strain>
        <plasmid evidence="4">Plasmid unnamed1</plasmid>
    </source>
</reference>
<dbReference type="Pfam" id="PF00665">
    <property type="entry name" value="rve"/>
    <property type="match status" value="1"/>
</dbReference>
<dbReference type="GO" id="GO:0015074">
    <property type="term" value="P:DNA integration"/>
    <property type="evidence" value="ECO:0007669"/>
    <property type="project" value="InterPro"/>
</dbReference>
<evidence type="ECO:0000256" key="1">
    <source>
        <dbReference type="ARBA" id="ARBA00009277"/>
    </source>
</evidence>
<dbReference type="SUPFAM" id="SSF53098">
    <property type="entry name" value="Ribonuclease H-like"/>
    <property type="match status" value="1"/>
</dbReference>
<dbReference type="Gene3D" id="3.30.420.10">
    <property type="entry name" value="Ribonuclease H-like superfamily/Ribonuclease H"/>
    <property type="match status" value="1"/>
</dbReference>
<dbReference type="RefSeq" id="WP_071555916.1">
    <property type="nucleotide sequence ID" value="NZ_CP017887.1"/>
</dbReference>
<dbReference type="InterPro" id="IPR012337">
    <property type="entry name" value="RNaseH-like_sf"/>
</dbReference>
<dbReference type="InterPro" id="IPR001584">
    <property type="entry name" value="Integrase_cat-core"/>
</dbReference>
<keyword evidence="3" id="KW-0614">Plasmid</keyword>
<accession>A0A1J0EU91</accession>
<dbReference type="Pfam" id="PF22483">
    <property type="entry name" value="Mu-transpos_C_2"/>
    <property type="match status" value="1"/>
</dbReference>
<dbReference type="Proteomes" id="UP000182567">
    <property type="component" value="Plasmid unnamed1"/>
</dbReference>
<proteinExistence type="inferred from homology"/>
<dbReference type="NCBIfam" id="NF033546">
    <property type="entry name" value="transpos_IS21"/>
    <property type="match status" value="1"/>
</dbReference>
<dbReference type="GO" id="GO:0003676">
    <property type="term" value="F:nucleic acid binding"/>
    <property type="evidence" value="ECO:0007669"/>
    <property type="project" value="InterPro"/>
</dbReference>
<evidence type="ECO:0000313" key="3">
    <source>
        <dbReference type="EMBL" id="APC19408.1"/>
    </source>
</evidence>
<dbReference type="InterPro" id="IPR036397">
    <property type="entry name" value="RNaseH_sf"/>
</dbReference>
<dbReference type="PANTHER" id="PTHR35004">
    <property type="entry name" value="TRANSPOSASE RV3428C-RELATED"/>
    <property type="match status" value="1"/>
</dbReference>
<dbReference type="PANTHER" id="PTHR35004:SF8">
    <property type="entry name" value="TRANSPOSASE RV3428C-RELATED"/>
    <property type="match status" value="1"/>
</dbReference>
<feature type="domain" description="Integrase catalytic" evidence="2">
    <location>
        <begin position="132"/>
        <end position="327"/>
    </location>
</feature>
<dbReference type="GeneID" id="46911959"/>
<sequence>MKLSVDEQREVLRIASGSTLSNRAIAQIVQVSHNTVRALRDQLVLSGESWESLKVLDNATFSLRFNYDRRAPALRKVVPQWHEIHEQLRFRDMTLDLLWQEFREKEPDGVSYAQFTRHYGAWVKTQKISMRQVHTPGDKMFVDFCGRTMPITDPSTGEIASCQVFVATLGSSGYLFAIAVASQTTQDWLRCHIEALEHFDGVPRFVVPDNLKAAVIKTTRNCLILNKAYSELSEHYGFTIIPSRPRKPKDKSLAEVGVQIVQRFVLARLRDRTFFSLDELNQQITYWMEQLNQRVTRTYPKSRLVRFQETDAPALQALPERQYSYSQWVYQVRIGGDYHVEFQGRSYSVPYHHANQLVDLRVNADWLEVTFQRRVISSHRIDTTPGVSTLREHLAPNHHQFQDSQPPALLAWAADIGPETHLYVQRNLEDRRDFATGLRAVTALKRDVRKEQIPHQRLESACAYANSLGIVSSERLRAILRNGSDLRRPPMITTPAIEHSNIRGATYYATQEEKPV</sequence>
<evidence type="ECO:0000259" key="2">
    <source>
        <dbReference type="PROSITE" id="PS50994"/>
    </source>
</evidence>
<name>A0A1J0EU91_9PSED</name>
<organism evidence="3 4">
    <name type="scientific">Pseudomonas frederiksbergensis</name>
    <dbReference type="NCBI Taxonomy" id="104087"/>
    <lineage>
        <taxon>Bacteria</taxon>
        <taxon>Pseudomonadati</taxon>
        <taxon>Pseudomonadota</taxon>
        <taxon>Gammaproteobacteria</taxon>
        <taxon>Pseudomonadales</taxon>
        <taxon>Pseudomonadaceae</taxon>
        <taxon>Pseudomonas</taxon>
    </lineage>
</organism>
<protein>
    <submittedName>
        <fullName evidence="3">Transposase</fullName>
    </submittedName>
</protein>
<dbReference type="EMBL" id="CP017887">
    <property type="protein sequence ID" value="APC19408.1"/>
    <property type="molecule type" value="Genomic_DNA"/>
</dbReference>
<dbReference type="InterPro" id="IPR054353">
    <property type="entry name" value="IstA-like_C"/>
</dbReference>
<gene>
    <name evidence="3" type="ORF">BLL42_27095</name>
</gene>
<geneLocation type="plasmid" evidence="3">
    <name>unnamed1</name>
</geneLocation>
<comment type="similarity">
    <text evidence="1">Belongs to the transposase IS21/IS408/IS1162 family.</text>
</comment>